<evidence type="ECO:0000259" key="1">
    <source>
        <dbReference type="PROSITE" id="PS51186"/>
    </source>
</evidence>
<evidence type="ECO:0000313" key="3">
    <source>
        <dbReference type="Proteomes" id="UP000249495"/>
    </source>
</evidence>
<sequence>MSTYQLKKSQADLTDFFVAVFSQQYKDVFGRQNSQEKAEAFVLSIEEEGQILAALSYQLLYQTIKISDLAVLTSHQKQGLGTWLLKALKAEAEKHQVLNLILTTRSYQAKDFYLKQGFAVFGMLKDVPFASVDTYYMVYRYQKDEVKI</sequence>
<dbReference type="InterPro" id="IPR000182">
    <property type="entry name" value="GNAT_dom"/>
</dbReference>
<dbReference type="GO" id="GO:0016747">
    <property type="term" value="F:acyltransferase activity, transferring groups other than amino-acyl groups"/>
    <property type="evidence" value="ECO:0007669"/>
    <property type="project" value="InterPro"/>
</dbReference>
<reference evidence="2 3" key="1">
    <citation type="submission" date="2018-06" db="EMBL/GenBank/DDBJ databases">
        <authorList>
            <consortium name="Pathogen Informatics"/>
            <person name="Doyle S."/>
        </authorList>
    </citation>
    <scope>NUCLEOTIDE SEQUENCE [LARGE SCALE GENOMIC DNA]</scope>
    <source>
        <strain evidence="2 3">NCTC12278</strain>
    </source>
</reference>
<dbReference type="EMBL" id="LS483343">
    <property type="protein sequence ID" value="SQF41229.1"/>
    <property type="molecule type" value="Genomic_DNA"/>
</dbReference>
<dbReference type="CDD" id="cd04301">
    <property type="entry name" value="NAT_SF"/>
    <property type="match status" value="1"/>
</dbReference>
<dbReference type="RefSeq" id="WP_018030498.1">
    <property type="nucleotide sequence ID" value="NZ_LS483343.1"/>
</dbReference>
<dbReference type="STRING" id="1123303.GCA_000372425_01174"/>
<dbReference type="PROSITE" id="PS51186">
    <property type="entry name" value="GNAT"/>
    <property type="match status" value="1"/>
</dbReference>
<evidence type="ECO:0000313" key="2">
    <source>
        <dbReference type="EMBL" id="SQF41229.1"/>
    </source>
</evidence>
<dbReference type="KEGG" id="sfer:NCTC12278_01831"/>
<keyword evidence="2" id="KW-0808">Transferase</keyword>
<dbReference type="OrthoDB" id="9787920at2"/>
<dbReference type="Pfam" id="PF00583">
    <property type="entry name" value="Acetyltransf_1"/>
    <property type="match status" value="1"/>
</dbReference>
<dbReference type="InterPro" id="IPR016181">
    <property type="entry name" value="Acyl_CoA_acyltransferase"/>
</dbReference>
<protein>
    <submittedName>
        <fullName evidence="2">Histone acetyltransferase HPA2</fullName>
    </submittedName>
</protein>
<accession>A0A2X3W1V6</accession>
<organism evidence="2 3">
    <name type="scientific">Streptococcus ferus</name>
    <dbReference type="NCBI Taxonomy" id="1345"/>
    <lineage>
        <taxon>Bacteria</taxon>
        <taxon>Bacillati</taxon>
        <taxon>Bacillota</taxon>
        <taxon>Bacilli</taxon>
        <taxon>Lactobacillales</taxon>
        <taxon>Streptococcaceae</taxon>
        <taxon>Streptococcus</taxon>
    </lineage>
</organism>
<name>A0A2X3W1V6_9STRE</name>
<gene>
    <name evidence="2" type="ORF">NCTC12278_01831</name>
</gene>
<dbReference type="Gene3D" id="3.40.630.30">
    <property type="match status" value="1"/>
</dbReference>
<dbReference type="SUPFAM" id="SSF55729">
    <property type="entry name" value="Acyl-CoA N-acyltransferases (Nat)"/>
    <property type="match status" value="1"/>
</dbReference>
<dbReference type="Proteomes" id="UP000249495">
    <property type="component" value="Chromosome 1"/>
</dbReference>
<feature type="domain" description="N-acetyltransferase" evidence="1">
    <location>
        <begin position="1"/>
        <end position="142"/>
    </location>
</feature>
<keyword evidence="3" id="KW-1185">Reference proteome</keyword>
<dbReference type="AlphaFoldDB" id="A0A2X3W1V6"/>
<proteinExistence type="predicted"/>